<evidence type="ECO:0008006" key="3">
    <source>
        <dbReference type="Google" id="ProtNLM"/>
    </source>
</evidence>
<dbReference type="EMBL" id="AUPZ01000007">
    <property type="protein sequence ID" value="EQB39614.1"/>
    <property type="molecule type" value="Genomic_DNA"/>
</dbReference>
<organism evidence="1 2">
    <name type="scientific">Sulfurimonas hongkongensis</name>
    <dbReference type="NCBI Taxonomy" id="1172190"/>
    <lineage>
        <taxon>Bacteria</taxon>
        <taxon>Pseudomonadati</taxon>
        <taxon>Campylobacterota</taxon>
        <taxon>Epsilonproteobacteria</taxon>
        <taxon>Campylobacterales</taxon>
        <taxon>Sulfurimonadaceae</taxon>
        <taxon>Sulfurimonas</taxon>
    </lineage>
</organism>
<dbReference type="OrthoDB" id="5356091at2"/>
<keyword evidence="2" id="KW-1185">Reference proteome</keyword>
<dbReference type="eggNOG" id="ENOG5033BBV">
    <property type="taxonomic scope" value="Bacteria"/>
</dbReference>
<dbReference type="AlphaFoldDB" id="T0KRG0"/>
<accession>T0KRG0</accession>
<dbReference type="InterPro" id="IPR049708">
    <property type="entry name" value="PP0621-like"/>
</dbReference>
<dbReference type="RefSeq" id="WP_021287537.1">
    <property type="nucleotide sequence ID" value="NZ_AUPZ01000007.1"/>
</dbReference>
<dbReference type="NCBIfam" id="NF041023">
    <property type="entry name" value="PP0621_fam"/>
    <property type="match status" value="1"/>
</dbReference>
<evidence type="ECO:0000313" key="2">
    <source>
        <dbReference type="Proteomes" id="UP000015520"/>
    </source>
</evidence>
<proteinExistence type="predicted"/>
<dbReference type="PATRIC" id="fig|1172190.3.peg.1236"/>
<sequence>MQWILVIVLIAVVYFIFIKKKPQVKHNKKDTQANDMVGCQQCGIYCEVDDMILSNNKYYCSQECLKRS</sequence>
<dbReference type="Proteomes" id="UP000015520">
    <property type="component" value="Unassembled WGS sequence"/>
</dbReference>
<reference evidence="1 2" key="1">
    <citation type="submission" date="2013-07" db="EMBL/GenBank/DDBJ databases">
        <title>Sulfurimonas hongkongensis AST-10 Genome Sequencing.</title>
        <authorList>
            <person name="Cai L."/>
            <person name="Zhang T."/>
        </authorList>
    </citation>
    <scope>NUCLEOTIDE SEQUENCE [LARGE SCALE GENOMIC DNA]</scope>
    <source>
        <strain evidence="1 2">AST-10</strain>
    </source>
</reference>
<comment type="caution">
    <text evidence="1">The sequence shown here is derived from an EMBL/GenBank/DDBJ whole genome shotgun (WGS) entry which is preliminary data.</text>
</comment>
<protein>
    <recommendedName>
        <fullName evidence="3">Prokaryotic metallothionein</fullName>
    </recommendedName>
</protein>
<gene>
    <name evidence="1" type="ORF">M947_06370</name>
</gene>
<dbReference type="STRING" id="1172190.M947_06370"/>
<evidence type="ECO:0000313" key="1">
    <source>
        <dbReference type="EMBL" id="EQB39614.1"/>
    </source>
</evidence>
<name>T0KRG0_9BACT</name>